<feature type="compositionally biased region" description="Basic and acidic residues" evidence="1">
    <location>
        <begin position="10"/>
        <end position="21"/>
    </location>
</feature>
<evidence type="ECO:0000313" key="3">
    <source>
        <dbReference type="EMBL" id="QTC91558.1"/>
    </source>
</evidence>
<keyword evidence="2" id="KW-1133">Transmembrane helix</keyword>
<evidence type="ECO:0008006" key="5">
    <source>
        <dbReference type="Google" id="ProtNLM"/>
    </source>
</evidence>
<dbReference type="EMBL" id="CP062222">
    <property type="protein sequence ID" value="QTC91558.1"/>
    <property type="molecule type" value="Genomic_DNA"/>
</dbReference>
<accession>A0A975C0K9</accession>
<evidence type="ECO:0000313" key="4">
    <source>
        <dbReference type="Proteomes" id="UP000663918"/>
    </source>
</evidence>
<feature type="region of interest" description="Disordered" evidence="1">
    <location>
        <begin position="1"/>
        <end position="22"/>
    </location>
</feature>
<gene>
    <name evidence="3" type="ORF">IFJ75_01055</name>
</gene>
<name>A0A975C0K9_9CAUL</name>
<dbReference type="RefSeq" id="WP_207870736.1">
    <property type="nucleotide sequence ID" value="NZ_CP062222.1"/>
</dbReference>
<feature type="transmembrane region" description="Helical" evidence="2">
    <location>
        <begin position="26"/>
        <end position="47"/>
    </location>
</feature>
<sequence>MALLDPSDDTFARHPSSDHQKTNHPFLCLIGGFGFIVATAVAVHVVFNVLV</sequence>
<dbReference type="AlphaFoldDB" id="A0A975C0K9"/>
<dbReference type="KEGG" id="bgoe:IFJ75_01055"/>
<proteinExistence type="predicted"/>
<dbReference type="Proteomes" id="UP000663918">
    <property type="component" value="Chromosome"/>
</dbReference>
<organism evidence="3 4">
    <name type="scientific">Brevundimonas goettingensis</name>
    <dbReference type="NCBI Taxonomy" id="2774190"/>
    <lineage>
        <taxon>Bacteria</taxon>
        <taxon>Pseudomonadati</taxon>
        <taxon>Pseudomonadota</taxon>
        <taxon>Alphaproteobacteria</taxon>
        <taxon>Caulobacterales</taxon>
        <taxon>Caulobacteraceae</taxon>
        <taxon>Brevundimonas</taxon>
    </lineage>
</organism>
<keyword evidence="2" id="KW-0472">Membrane</keyword>
<keyword evidence="4" id="KW-1185">Reference proteome</keyword>
<evidence type="ECO:0000256" key="1">
    <source>
        <dbReference type="SAM" id="MobiDB-lite"/>
    </source>
</evidence>
<keyword evidence="2" id="KW-0812">Transmembrane</keyword>
<evidence type="ECO:0000256" key="2">
    <source>
        <dbReference type="SAM" id="Phobius"/>
    </source>
</evidence>
<reference evidence="3" key="1">
    <citation type="submission" date="2020-09" db="EMBL/GenBank/DDBJ databases">
        <title>Brevundimonas sp. LVF2 isolated from a puddle in Goettingen, Germany.</title>
        <authorList>
            <person name="Friedrich I."/>
            <person name="Klassen A."/>
            <person name="Hannes N."/>
            <person name="Schneider D."/>
            <person name="Hertel R."/>
            <person name="Daniel R."/>
        </authorList>
    </citation>
    <scope>NUCLEOTIDE SEQUENCE</scope>
    <source>
        <strain evidence="3">LVF2</strain>
    </source>
</reference>
<protein>
    <recommendedName>
        <fullName evidence="5">Transmembrane protein</fullName>
    </recommendedName>
</protein>